<proteinExistence type="predicted"/>
<organism evidence="1 2">
    <name type="scientific">Mythimna loreyi</name>
    <dbReference type="NCBI Taxonomy" id="667449"/>
    <lineage>
        <taxon>Eukaryota</taxon>
        <taxon>Metazoa</taxon>
        <taxon>Ecdysozoa</taxon>
        <taxon>Arthropoda</taxon>
        <taxon>Hexapoda</taxon>
        <taxon>Insecta</taxon>
        <taxon>Pterygota</taxon>
        <taxon>Neoptera</taxon>
        <taxon>Endopterygota</taxon>
        <taxon>Lepidoptera</taxon>
        <taxon>Glossata</taxon>
        <taxon>Ditrysia</taxon>
        <taxon>Noctuoidea</taxon>
        <taxon>Noctuidae</taxon>
        <taxon>Noctuinae</taxon>
        <taxon>Hadenini</taxon>
        <taxon>Mythimna</taxon>
    </lineage>
</organism>
<gene>
    <name evidence="1" type="ORF">PYW08_000722</name>
</gene>
<protein>
    <submittedName>
        <fullName evidence="1">Uncharacterized protein</fullName>
    </submittedName>
</protein>
<dbReference type="EMBL" id="CM056786">
    <property type="protein sequence ID" value="KAJ8729141.1"/>
    <property type="molecule type" value="Genomic_DNA"/>
</dbReference>
<name>A0ACC2QYC6_9NEOP</name>
<accession>A0ACC2QYC6</accession>
<dbReference type="Proteomes" id="UP001231649">
    <property type="component" value="Chromosome 10"/>
</dbReference>
<evidence type="ECO:0000313" key="2">
    <source>
        <dbReference type="Proteomes" id="UP001231649"/>
    </source>
</evidence>
<evidence type="ECO:0000313" key="1">
    <source>
        <dbReference type="EMBL" id="KAJ8729141.1"/>
    </source>
</evidence>
<keyword evidence="2" id="KW-1185">Reference proteome</keyword>
<comment type="caution">
    <text evidence="1">The sequence shown here is derived from an EMBL/GenBank/DDBJ whole genome shotgun (WGS) entry which is preliminary data.</text>
</comment>
<sequence length="339" mass="38352">MSPLLLLLCSSLASLAASKTAPKPLLREHAEHHFRRFMDEHDKQYLDEEERQYRFEIFMQNMERANQMNCQSNHARFGITKFSDLTPEEFVHRFTGLADINSLNLTGSGCNDVYDSQIPNHNAPESFDWRQHNVVTGVKNQGQCGSCYAFSVSGNIESQYAIKHGRLIELSEQQTIDCDRSSHGCQGGFTTTAFRSIIQQGGIEAEVDYPYRAKQQHCQFIPRRAAIRLTDCNLYNLRSQEKLKQLLYKNGPIAIGVQSRGFQGYHGGILSDHDCNTGRVNHAVLLVGYGTEKGIPFWTIKNSWGENFGEQGYIRIQRGERAMSCGMMNNGFMSSSVVM</sequence>
<reference evidence="1" key="1">
    <citation type="submission" date="2023-03" db="EMBL/GenBank/DDBJ databases">
        <title>Chromosome-level genomes of two armyworms, Mythimna separata and Mythimna loreyi, provide insights into the biosynthesis and reception of sex pheromones.</title>
        <authorList>
            <person name="Zhao H."/>
        </authorList>
    </citation>
    <scope>NUCLEOTIDE SEQUENCE</scope>
    <source>
        <strain evidence="1">BeijingLab</strain>
    </source>
</reference>